<dbReference type="Gene3D" id="3.90.25.10">
    <property type="entry name" value="UDP-galactose 4-epimerase, domain 1"/>
    <property type="match status" value="1"/>
</dbReference>
<keyword evidence="13" id="KW-1185">Reference proteome</keyword>
<comment type="catalytic activity">
    <reaction evidence="1 10">
        <text>UDP-alpha-D-glucose = UDP-alpha-D-galactose</text>
        <dbReference type="Rhea" id="RHEA:22168"/>
        <dbReference type="ChEBI" id="CHEBI:58885"/>
        <dbReference type="ChEBI" id="CHEBI:66914"/>
        <dbReference type="EC" id="5.1.3.2"/>
    </reaction>
</comment>
<name>A0A1I4JJ68_9RHOB</name>
<dbReference type="OrthoDB" id="9801785at2"/>
<evidence type="ECO:0000256" key="2">
    <source>
        <dbReference type="ARBA" id="ARBA00001911"/>
    </source>
</evidence>
<gene>
    <name evidence="12" type="ORF">SAMN04488004_13811</name>
</gene>
<evidence type="ECO:0000256" key="6">
    <source>
        <dbReference type="ARBA" id="ARBA00018569"/>
    </source>
</evidence>
<protein>
    <recommendedName>
        <fullName evidence="6 10">UDP-glucose 4-epimerase</fullName>
        <ecNumber evidence="5 10">5.1.3.2</ecNumber>
    </recommendedName>
</protein>
<dbReference type="InterPro" id="IPR001509">
    <property type="entry name" value="Epimerase_deHydtase"/>
</dbReference>
<dbReference type="GO" id="GO:0006012">
    <property type="term" value="P:galactose metabolic process"/>
    <property type="evidence" value="ECO:0007669"/>
    <property type="project" value="UniProtKB-UniPathway"/>
</dbReference>
<dbReference type="PANTHER" id="PTHR43725:SF47">
    <property type="entry name" value="UDP-GLUCOSE 4-EPIMERASE"/>
    <property type="match status" value="1"/>
</dbReference>
<dbReference type="RefSeq" id="WP_090191886.1">
    <property type="nucleotide sequence ID" value="NZ_FOTF01000038.1"/>
</dbReference>
<dbReference type="Pfam" id="PF01370">
    <property type="entry name" value="Epimerase"/>
    <property type="match status" value="1"/>
</dbReference>
<dbReference type="PANTHER" id="PTHR43725">
    <property type="entry name" value="UDP-GLUCOSE 4-EPIMERASE"/>
    <property type="match status" value="1"/>
</dbReference>
<feature type="domain" description="NAD-dependent epimerase/dehydratase" evidence="11">
    <location>
        <begin position="12"/>
        <end position="257"/>
    </location>
</feature>
<accession>A0A1I4JJ68</accession>
<comment type="similarity">
    <text evidence="4 10">Belongs to the NAD(P)-dependent epimerase/dehydratase family.</text>
</comment>
<dbReference type="NCBIfam" id="TIGR01179">
    <property type="entry name" value="galE"/>
    <property type="match status" value="1"/>
</dbReference>
<dbReference type="Gene3D" id="3.40.50.720">
    <property type="entry name" value="NAD(P)-binding Rossmann-like Domain"/>
    <property type="match status" value="1"/>
</dbReference>
<keyword evidence="9 10" id="KW-0413">Isomerase</keyword>
<proteinExistence type="inferred from homology"/>
<dbReference type="STRING" id="195913.SAMN04488004_13811"/>
<evidence type="ECO:0000256" key="5">
    <source>
        <dbReference type="ARBA" id="ARBA00013189"/>
    </source>
</evidence>
<evidence type="ECO:0000256" key="4">
    <source>
        <dbReference type="ARBA" id="ARBA00007637"/>
    </source>
</evidence>
<keyword evidence="8" id="KW-0299">Galactose metabolism</keyword>
<comment type="cofactor">
    <cofactor evidence="2 10">
        <name>NAD(+)</name>
        <dbReference type="ChEBI" id="CHEBI:57540"/>
    </cofactor>
</comment>
<evidence type="ECO:0000256" key="10">
    <source>
        <dbReference type="RuleBase" id="RU366046"/>
    </source>
</evidence>
<comment type="pathway">
    <text evidence="3 10">Carbohydrate metabolism; galactose metabolism.</text>
</comment>
<evidence type="ECO:0000256" key="3">
    <source>
        <dbReference type="ARBA" id="ARBA00004947"/>
    </source>
</evidence>
<evidence type="ECO:0000256" key="7">
    <source>
        <dbReference type="ARBA" id="ARBA00023027"/>
    </source>
</evidence>
<sequence length="377" mass="41183">MRHDFRSRTPCILATGGAGYIGSHVAVELLNDNYRVVILDNFENADRGVAARIPQIAAGDVTLIEGDVRDRRVVEEVLQNYRVDAVIHLAGKKAVGESVADPLLYFFDNLFGAISLFQAMQATGVSNLVFSSSATVYGYPEAMPIDETAPTGVTNPYGRTKLMIEEMIDDLVIAWPELHAISLRYFNPVGAHASGLIGESPQGVPNNLFPYVAQTAAGQRARVQVFGGDYDTPDGTGVRDFIHVVDLAKGHCRAIERLLHRSDDEEDRHQRFNLGTGRGYSVLEVISAFSHACGIAIPYDIVARRPGDAAASLANPGRAHRLLGWQATRDLQQMCRDHWAFQVAHAVERSAVTHGMFHTVSPAATGKRQDFRPGLPI</sequence>
<evidence type="ECO:0000259" key="11">
    <source>
        <dbReference type="Pfam" id="PF01370"/>
    </source>
</evidence>
<keyword evidence="10" id="KW-0119">Carbohydrate metabolism</keyword>
<evidence type="ECO:0000313" key="12">
    <source>
        <dbReference type="EMBL" id="SFL66311.1"/>
    </source>
</evidence>
<comment type="subunit">
    <text evidence="10">Homodimer.</text>
</comment>
<dbReference type="EMBL" id="FOTF01000038">
    <property type="protein sequence ID" value="SFL66311.1"/>
    <property type="molecule type" value="Genomic_DNA"/>
</dbReference>
<dbReference type="InterPro" id="IPR036291">
    <property type="entry name" value="NAD(P)-bd_dom_sf"/>
</dbReference>
<keyword evidence="7 10" id="KW-0520">NAD</keyword>
<dbReference type="CDD" id="cd05247">
    <property type="entry name" value="UDP_G4E_1_SDR_e"/>
    <property type="match status" value="1"/>
</dbReference>
<evidence type="ECO:0000256" key="9">
    <source>
        <dbReference type="ARBA" id="ARBA00023235"/>
    </source>
</evidence>
<dbReference type="Proteomes" id="UP000199550">
    <property type="component" value="Unassembled WGS sequence"/>
</dbReference>
<reference evidence="12 13" key="1">
    <citation type="submission" date="2016-10" db="EMBL/GenBank/DDBJ databases">
        <authorList>
            <person name="de Groot N.N."/>
        </authorList>
    </citation>
    <scope>NUCLEOTIDE SEQUENCE [LARGE SCALE GENOMIC DNA]</scope>
    <source>
        <strain evidence="12 13">DSM 16199</strain>
    </source>
</reference>
<dbReference type="GO" id="GO:0003978">
    <property type="term" value="F:UDP-glucose 4-epimerase activity"/>
    <property type="evidence" value="ECO:0007669"/>
    <property type="project" value="UniProtKB-UniRule"/>
</dbReference>
<dbReference type="SUPFAM" id="SSF51735">
    <property type="entry name" value="NAD(P)-binding Rossmann-fold domains"/>
    <property type="match status" value="1"/>
</dbReference>
<dbReference type="GO" id="GO:0005829">
    <property type="term" value="C:cytosol"/>
    <property type="evidence" value="ECO:0007669"/>
    <property type="project" value="TreeGrafter"/>
</dbReference>
<dbReference type="UniPathway" id="UPA00214"/>
<dbReference type="AlphaFoldDB" id="A0A1I4JJ68"/>
<organism evidence="12 13">
    <name type="scientific">Loktanella salsilacus</name>
    <dbReference type="NCBI Taxonomy" id="195913"/>
    <lineage>
        <taxon>Bacteria</taxon>
        <taxon>Pseudomonadati</taxon>
        <taxon>Pseudomonadota</taxon>
        <taxon>Alphaproteobacteria</taxon>
        <taxon>Rhodobacterales</taxon>
        <taxon>Roseobacteraceae</taxon>
        <taxon>Loktanella</taxon>
    </lineage>
</organism>
<dbReference type="InterPro" id="IPR005886">
    <property type="entry name" value="UDP_G4E"/>
</dbReference>
<evidence type="ECO:0000313" key="13">
    <source>
        <dbReference type="Proteomes" id="UP000199550"/>
    </source>
</evidence>
<dbReference type="EC" id="5.1.3.2" evidence="5 10"/>
<evidence type="ECO:0000256" key="8">
    <source>
        <dbReference type="ARBA" id="ARBA00023144"/>
    </source>
</evidence>
<evidence type="ECO:0000256" key="1">
    <source>
        <dbReference type="ARBA" id="ARBA00000083"/>
    </source>
</evidence>